<organism evidence="2">
    <name type="scientific">marine sediment metagenome</name>
    <dbReference type="NCBI Taxonomy" id="412755"/>
    <lineage>
        <taxon>unclassified sequences</taxon>
        <taxon>metagenomes</taxon>
        <taxon>ecological metagenomes</taxon>
    </lineage>
</organism>
<feature type="domain" description="5-hmdU DNA kinase helical" evidence="1">
    <location>
        <begin position="6"/>
        <end position="294"/>
    </location>
</feature>
<reference evidence="2" key="1">
    <citation type="journal article" date="2015" name="Nature">
        <title>Complex archaea that bridge the gap between prokaryotes and eukaryotes.</title>
        <authorList>
            <person name="Spang A."/>
            <person name="Saw J.H."/>
            <person name="Jorgensen S.L."/>
            <person name="Zaremba-Niedzwiedzka K."/>
            <person name="Martijn J."/>
            <person name="Lind A.E."/>
            <person name="van Eijk R."/>
            <person name="Schleper C."/>
            <person name="Guy L."/>
            <person name="Ettema T.J."/>
        </authorList>
    </citation>
    <scope>NUCLEOTIDE SEQUENCE</scope>
</reference>
<gene>
    <name evidence="2" type="ORF">LCGC14_0541860</name>
</gene>
<evidence type="ECO:0000313" key="2">
    <source>
        <dbReference type="EMBL" id="KKN59474.1"/>
    </source>
</evidence>
<sequence>MDKERIREFCELAFKRHQIYVLKKAGVPKPWTKDRILRFYRFCNVFRFLDKTSEWIIRNAIEPNEDNQELWKTIIMCRYISKIETLQKLKDAKCLIGNQTEAYNILRKMQQNKEKIFTNAFIVNSKTDSYGWTDKVSYLFNLLFEIRKKMSTQPDTIIRCTNTMEKLYYLLIDLPGIGPFMAYQYTVDFTYSTRYLKKAWDKSTWTQLGLGAVRGMNRLLYGKASNDKIPNSIELTKELLVEWKRFVSSDIRRWIKETQRMVENIKVDPFFYYFQHLDLRDVQHQLCEFDKYERGGSKKRRYNGGF</sequence>
<protein>
    <recommendedName>
        <fullName evidence="1">5-hmdU DNA kinase helical domain-containing protein</fullName>
    </recommendedName>
</protein>
<evidence type="ECO:0000259" key="1">
    <source>
        <dbReference type="Pfam" id="PF18723"/>
    </source>
</evidence>
<dbReference type="InterPro" id="IPR040684">
    <property type="entry name" value="HMUDK_hel"/>
</dbReference>
<name>A0A0F9RXB5_9ZZZZ</name>
<dbReference type="Pfam" id="PF18723">
    <property type="entry name" value="HMUDK_hel"/>
    <property type="match status" value="1"/>
</dbReference>
<accession>A0A0F9RXB5</accession>
<proteinExistence type="predicted"/>
<dbReference type="AlphaFoldDB" id="A0A0F9RXB5"/>
<dbReference type="EMBL" id="LAZR01000725">
    <property type="protein sequence ID" value="KKN59474.1"/>
    <property type="molecule type" value="Genomic_DNA"/>
</dbReference>
<comment type="caution">
    <text evidence="2">The sequence shown here is derived from an EMBL/GenBank/DDBJ whole genome shotgun (WGS) entry which is preliminary data.</text>
</comment>